<feature type="transmembrane region" description="Helical" evidence="7">
    <location>
        <begin position="324"/>
        <end position="353"/>
    </location>
</feature>
<protein>
    <submittedName>
        <fullName evidence="9">Putative ABC transport system permease protein</fullName>
    </submittedName>
</protein>
<organism evidence="9">
    <name type="scientific">Candidatus Kentrum sp. DK</name>
    <dbReference type="NCBI Taxonomy" id="2126562"/>
    <lineage>
        <taxon>Bacteria</taxon>
        <taxon>Pseudomonadati</taxon>
        <taxon>Pseudomonadota</taxon>
        <taxon>Gammaproteobacteria</taxon>
        <taxon>Candidatus Kentrum</taxon>
    </lineage>
</organism>
<keyword evidence="6 7" id="KW-0472">Membrane</keyword>
<dbReference type="Pfam" id="PF02687">
    <property type="entry name" value="FtsX"/>
    <property type="match status" value="1"/>
</dbReference>
<feature type="domain" description="ABC3 transporter permease C-terminal" evidence="8">
    <location>
        <begin position="285"/>
        <end position="405"/>
    </location>
</feature>
<proteinExistence type="inferred from homology"/>
<comment type="subcellular location">
    <subcellularLocation>
        <location evidence="1">Cell membrane</location>
        <topology evidence="1">Multi-pass membrane protein</topology>
    </subcellularLocation>
</comment>
<name>A0A450RW10_9GAMM</name>
<evidence type="ECO:0000256" key="4">
    <source>
        <dbReference type="ARBA" id="ARBA00022692"/>
    </source>
</evidence>
<dbReference type="AlphaFoldDB" id="A0A450RW10"/>
<feature type="transmembrane region" description="Helical" evidence="7">
    <location>
        <begin position="21"/>
        <end position="42"/>
    </location>
</feature>
<dbReference type="PANTHER" id="PTHR30489:SF0">
    <property type="entry name" value="LIPOPROTEIN-RELEASING SYSTEM TRANSMEMBRANE PROTEIN LOLE"/>
    <property type="match status" value="1"/>
</dbReference>
<evidence type="ECO:0000259" key="8">
    <source>
        <dbReference type="Pfam" id="PF02687"/>
    </source>
</evidence>
<keyword evidence="5 7" id="KW-1133">Transmembrane helix</keyword>
<evidence type="ECO:0000256" key="6">
    <source>
        <dbReference type="ARBA" id="ARBA00023136"/>
    </source>
</evidence>
<dbReference type="GO" id="GO:0098797">
    <property type="term" value="C:plasma membrane protein complex"/>
    <property type="evidence" value="ECO:0007669"/>
    <property type="project" value="TreeGrafter"/>
</dbReference>
<dbReference type="InterPro" id="IPR051447">
    <property type="entry name" value="Lipoprotein-release_system"/>
</dbReference>
<gene>
    <name evidence="9" type="ORF">BECKDK2373B_GA0170837_100519</name>
</gene>
<evidence type="ECO:0000313" key="9">
    <source>
        <dbReference type="EMBL" id="VFJ43299.1"/>
    </source>
</evidence>
<evidence type="ECO:0000256" key="7">
    <source>
        <dbReference type="SAM" id="Phobius"/>
    </source>
</evidence>
<evidence type="ECO:0000256" key="1">
    <source>
        <dbReference type="ARBA" id="ARBA00004651"/>
    </source>
</evidence>
<feature type="transmembrane region" description="Helical" evidence="7">
    <location>
        <begin position="281"/>
        <end position="303"/>
    </location>
</feature>
<dbReference type="InterPro" id="IPR003838">
    <property type="entry name" value="ABC3_permease_C"/>
</dbReference>
<evidence type="ECO:0000256" key="5">
    <source>
        <dbReference type="ARBA" id="ARBA00022989"/>
    </source>
</evidence>
<dbReference type="PANTHER" id="PTHR30489">
    <property type="entry name" value="LIPOPROTEIN-RELEASING SYSTEM TRANSMEMBRANE PROTEIN LOLE"/>
    <property type="match status" value="1"/>
</dbReference>
<dbReference type="GO" id="GO:0044874">
    <property type="term" value="P:lipoprotein localization to outer membrane"/>
    <property type="evidence" value="ECO:0007669"/>
    <property type="project" value="TreeGrafter"/>
</dbReference>
<reference evidence="9" key="1">
    <citation type="submission" date="2019-02" db="EMBL/GenBank/DDBJ databases">
        <authorList>
            <person name="Gruber-Vodicka R. H."/>
            <person name="Seah K. B. B."/>
        </authorList>
    </citation>
    <scope>NUCLEOTIDE SEQUENCE</scope>
    <source>
        <strain evidence="9">BECK_DK47</strain>
    </source>
</reference>
<keyword evidence="3" id="KW-1003">Cell membrane</keyword>
<evidence type="ECO:0000256" key="3">
    <source>
        <dbReference type="ARBA" id="ARBA00022475"/>
    </source>
</evidence>
<sequence length="412" mass="44597">MNSLLTAIPLALADLRRGPGAFLVGVAAVAAVLAPVLILFGLKYGIVSAMTDRLSNDPYVRAIHPLGQTRYDPAWLQRLAAREEVAFLMPLTRYLSAEARIEATGGEMEDDISPSVRIELIPTGTGDPLVADHAAIEALSGDRPGVILSHRAAERAGLMAGEEGTLRVGRKRNHSREEVSLNVRIVSVLPLRAFSRPAAFIDLRLLEATEDYRAAWEVPEFGWEGDRRPETGRHYASFRLYARDPDSIRPLRDWLTSEGVEVETRLARVELVKSIDNNLTFLFLVVAGLGVAGGGLSVALGLWETVLRKRRTLALLRLLGYSNLTLAAFPAIQGITTAGVGSLLALGVYAIVAPFMNLAFSHQLAVGETVCRLLPYHAIAAVGITLLIALFASGAAGMRAWRISPVEALRDE</sequence>
<evidence type="ECO:0000256" key="2">
    <source>
        <dbReference type="ARBA" id="ARBA00005236"/>
    </source>
</evidence>
<comment type="similarity">
    <text evidence="2">Belongs to the ABC-4 integral membrane protein family. LolC/E subfamily.</text>
</comment>
<feature type="transmembrane region" description="Helical" evidence="7">
    <location>
        <begin position="373"/>
        <end position="392"/>
    </location>
</feature>
<keyword evidence="4 7" id="KW-0812">Transmembrane</keyword>
<accession>A0A450RW10</accession>
<dbReference type="EMBL" id="CAADEX010000005">
    <property type="protein sequence ID" value="VFJ43299.1"/>
    <property type="molecule type" value="Genomic_DNA"/>
</dbReference>